<sequence>MTDVTTLILEPGTDVPNNPDLPVVILRGGMAGLDAGAIRARIEANGWGGTWTWTVFDYHHYHPDAHEALCVASGEAELTLGGPEGEVVTVRAGDCLILPAGTGHKLNASSDDFRICGAYPPGQEDFETRRAEEGIGDSRARIAEVALPKTDPTTGEASPLLQHWR</sequence>
<gene>
    <name evidence="2" type="ORF">PAM7066_02079</name>
</gene>
<name>A0A1Y5SUI7_9RHOB</name>
<dbReference type="RefSeq" id="WP_085854064.1">
    <property type="nucleotide sequence ID" value="NZ_FOPF01000005.1"/>
</dbReference>
<keyword evidence="3" id="KW-1185">Reference proteome</keyword>
<dbReference type="Proteomes" id="UP000193870">
    <property type="component" value="Unassembled WGS sequence"/>
</dbReference>
<dbReference type="InterPro" id="IPR014500">
    <property type="entry name" value="UCP019307_cupin"/>
</dbReference>
<dbReference type="OrthoDB" id="9791759at2"/>
<dbReference type="PIRSF" id="PIRSF019307">
    <property type="entry name" value="UCP019307"/>
    <property type="match status" value="1"/>
</dbReference>
<evidence type="ECO:0000313" key="3">
    <source>
        <dbReference type="Proteomes" id="UP000193870"/>
    </source>
</evidence>
<accession>A0A1Y5SUI7</accession>
<dbReference type="AlphaFoldDB" id="A0A1Y5SUI7"/>
<dbReference type="Pfam" id="PF07883">
    <property type="entry name" value="Cupin_2"/>
    <property type="match status" value="1"/>
</dbReference>
<dbReference type="PANTHER" id="PTHR36448:SF2">
    <property type="entry name" value="CUPIN TYPE-1 DOMAIN-CONTAINING PROTEIN"/>
    <property type="match status" value="1"/>
</dbReference>
<dbReference type="SUPFAM" id="SSF51182">
    <property type="entry name" value="RmlC-like cupins"/>
    <property type="match status" value="1"/>
</dbReference>
<dbReference type="Gene3D" id="2.60.120.10">
    <property type="entry name" value="Jelly Rolls"/>
    <property type="match status" value="1"/>
</dbReference>
<evidence type="ECO:0000259" key="1">
    <source>
        <dbReference type="Pfam" id="PF07883"/>
    </source>
</evidence>
<reference evidence="2 3" key="1">
    <citation type="submission" date="2017-03" db="EMBL/GenBank/DDBJ databases">
        <authorList>
            <person name="Afonso C.L."/>
            <person name="Miller P.J."/>
            <person name="Scott M.A."/>
            <person name="Spackman E."/>
            <person name="Goraichik I."/>
            <person name="Dimitrov K.M."/>
            <person name="Suarez D.L."/>
            <person name="Swayne D.E."/>
        </authorList>
    </citation>
    <scope>NUCLEOTIDE SEQUENCE [LARGE SCALE GENOMIC DNA]</scope>
    <source>
        <strain evidence="2 3">CECT 7066</strain>
    </source>
</reference>
<feature type="domain" description="Cupin type-2" evidence="1">
    <location>
        <begin position="59"/>
        <end position="112"/>
    </location>
</feature>
<dbReference type="InterPro" id="IPR047121">
    <property type="entry name" value="YjiB-like"/>
</dbReference>
<dbReference type="InterPro" id="IPR013096">
    <property type="entry name" value="Cupin_2"/>
</dbReference>
<dbReference type="InterPro" id="IPR011051">
    <property type="entry name" value="RmlC_Cupin_sf"/>
</dbReference>
<proteinExistence type="predicted"/>
<dbReference type="CDD" id="cd02219">
    <property type="entry name" value="cupin_YjlB-like"/>
    <property type="match status" value="1"/>
</dbReference>
<dbReference type="InterPro" id="IPR014710">
    <property type="entry name" value="RmlC-like_jellyroll"/>
</dbReference>
<evidence type="ECO:0000313" key="2">
    <source>
        <dbReference type="EMBL" id="SLN47263.1"/>
    </source>
</evidence>
<organism evidence="2 3">
    <name type="scientific">Palleronia marisminoris</name>
    <dbReference type="NCBI Taxonomy" id="315423"/>
    <lineage>
        <taxon>Bacteria</taxon>
        <taxon>Pseudomonadati</taxon>
        <taxon>Pseudomonadota</taxon>
        <taxon>Alphaproteobacteria</taxon>
        <taxon>Rhodobacterales</taxon>
        <taxon>Roseobacteraceae</taxon>
        <taxon>Palleronia</taxon>
    </lineage>
</organism>
<dbReference type="PANTHER" id="PTHR36448">
    <property type="entry name" value="BLR7373 PROTEIN"/>
    <property type="match status" value="1"/>
</dbReference>
<dbReference type="EMBL" id="FWFV01000005">
    <property type="protein sequence ID" value="SLN47263.1"/>
    <property type="molecule type" value="Genomic_DNA"/>
</dbReference>
<protein>
    <submittedName>
        <fullName evidence="2">Cupin domain protein</fullName>
    </submittedName>
</protein>